<evidence type="ECO:0000313" key="2">
    <source>
        <dbReference type="EMBL" id="MEU5712927.1"/>
    </source>
</evidence>
<evidence type="ECO:0000313" key="3">
    <source>
        <dbReference type="Proteomes" id="UP001551011"/>
    </source>
</evidence>
<feature type="domain" description="VOC" evidence="1">
    <location>
        <begin position="142"/>
        <end position="256"/>
    </location>
</feature>
<sequence>MSLHRLTDITLGVPNVAETLEYYTTYGLIPQEPDTPGEHWFGTVDGGPRQLRIVQAPVRRLISLGIGADDRDDLGRISASLSRFGVHSDVDGDRLTTTEPVTGLSVTVSVAPQIPAKPAPRAHPANHRAPSVFATEPVRPRKLGHVYLGSTDAATTQGFFTDGIGFKISDEVRDAATFMRCSTDHHNLVVGASPVNYLHHSSWEVADVDEIGRAAKAVLEGHPERHTWGFGRLAIGSNYFYYLRDPAGNQCEYYCGMDEITEDQLWKPGVHEGGAVWGPPMPASLISPDDLAELMAGAH</sequence>
<gene>
    <name evidence="2" type="ORF">AB0H04_39930</name>
</gene>
<reference evidence="2 3" key="1">
    <citation type="submission" date="2024-06" db="EMBL/GenBank/DDBJ databases">
        <title>The Natural Products Discovery Center: Release of the First 8490 Sequenced Strains for Exploring Actinobacteria Biosynthetic Diversity.</title>
        <authorList>
            <person name="Kalkreuter E."/>
            <person name="Kautsar S.A."/>
            <person name="Yang D."/>
            <person name="Bader C.D."/>
            <person name="Teijaro C.N."/>
            <person name="Fluegel L."/>
            <person name="Davis C.M."/>
            <person name="Simpson J.R."/>
            <person name="Lauterbach L."/>
            <person name="Steele A.D."/>
            <person name="Gui C."/>
            <person name="Meng S."/>
            <person name="Li G."/>
            <person name="Viehrig K."/>
            <person name="Ye F."/>
            <person name="Su P."/>
            <person name="Kiefer A.F."/>
            <person name="Nichols A."/>
            <person name="Cepeda A.J."/>
            <person name="Yan W."/>
            <person name="Fan B."/>
            <person name="Jiang Y."/>
            <person name="Adhikari A."/>
            <person name="Zheng C.-J."/>
            <person name="Schuster L."/>
            <person name="Cowan T.M."/>
            <person name="Smanski M.J."/>
            <person name="Chevrette M.G."/>
            <person name="De Carvalho L.P.S."/>
            <person name="Shen B."/>
        </authorList>
    </citation>
    <scope>NUCLEOTIDE SEQUENCE [LARGE SCALE GENOMIC DNA]</scope>
    <source>
        <strain evidence="2 3">NPDC020594</strain>
    </source>
</reference>
<dbReference type="SUPFAM" id="SSF54593">
    <property type="entry name" value="Glyoxalase/Bleomycin resistance protein/Dihydroxybiphenyl dioxygenase"/>
    <property type="match status" value="2"/>
</dbReference>
<dbReference type="PROSITE" id="PS51819">
    <property type="entry name" value="VOC"/>
    <property type="match status" value="1"/>
</dbReference>
<dbReference type="InterPro" id="IPR004360">
    <property type="entry name" value="Glyas_Fos-R_dOase_dom"/>
</dbReference>
<comment type="caution">
    <text evidence="2">The sequence shown here is derived from an EMBL/GenBank/DDBJ whole genome shotgun (WGS) entry which is preliminary data.</text>
</comment>
<evidence type="ECO:0000259" key="1">
    <source>
        <dbReference type="PROSITE" id="PS51819"/>
    </source>
</evidence>
<dbReference type="EMBL" id="JBFAEG010000042">
    <property type="protein sequence ID" value="MEU5712927.1"/>
    <property type="molecule type" value="Genomic_DNA"/>
</dbReference>
<dbReference type="InterPro" id="IPR029068">
    <property type="entry name" value="Glyas_Bleomycin-R_OHBP_Dase"/>
</dbReference>
<protein>
    <submittedName>
        <fullName evidence="2">VOC family protein</fullName>
    </submittedName>
</protein>
<dbReference type="InterPro" id="IPR037523">
    <property type="entry name" value="VOC_core"/>
</dbReference>
<organism evidence="2 3">
    <name type="scientific">Streptomyces flaveolus</name>
    <dbReference type="NCBI Taxonomy" id="67297"/>
    <lineage>
        <taxon>Bacteria</taxon>
        <taxon>Bacillati</taxon>
        <taxon>Actinomycetota</taxon>
        <taxon>Actinomycetes</taxon>
        <taxon>Kitasatosporales</taxon>
        <taxon>Streptomycetaceae</taxon>
        <taxon>Streptomyces</taxon>
    </lineage>
</organism>
<proteinExistence type="predicted"/>
<name>A0ABV3ANM0_9ACTN</name>
<keyword evidence="3" id="KW-1185">Reference proteome</keyword>
<accession>A0ABV3ANM0</accession>
<dbReference type="Pfam" id="PF00903">
    <property type="entry name" value="Glyoxalase"/>
    <property type="match status" value="1"/>
</dbReference>
<dbReference type="Proteomes" id="UP001551011">
    <property type="component" value="Unassembled WGS sequence"/>
</dbReference>
<dbReference type="RefSeq" id="WP_030655386.1">
    <property type="nucleotide sequence ID" value="NZ_JBEXDP010000052.1"/>
</dbReference>
<dbReference type="Gene3D" id="3.10.180.10">
    <property type="entry name" value="2,3-Dihydroxybiphenyl 1,2-Dioxygenase, domain 1"/>
    <property type="match status" value="2"/>
</dbReference>